<feature type="compositionally biased region" description="Basic and acidic residues" evidence="1">
    <location>
        <begin position="38"/>
        <end position="62"/>
    </location>
</feature>
<name>A0ABP5WLC0_9ACTN</name>
<sequence length="121" mass="12668">MHNRDRRAMSVPPSRAGVAQLEGGGGGAGEGGGDADNVDMRGESDGRSDEVEQGEAFHRHVVEQGGVPVGRPHEPSRATARTSTSPVPWQHAVTTWASFGGVPPIRRSAVQTPVAVVRNVL</sequence>
<keyword evidence="3" id="KW-1185">Reference proteome</keyword>
<protein>
    <submittedName>
        <fullName evidence="2">Uncharacterized protein</fullName>
    </submittedName>
</protein>
<dbReference type="Proteomes" id="UP001499986">
    <property type="component" value="Unassembled WGS sequence"/>
</dbReference>
<dbReference type="EMBL" id="BAAASE010000019">
    <property type="protein sequence ID" value="GAA2427776.1"/>
    <property type="molecule type" value="Genomic_DNA"/>
</dbReference>
<accession>A0ABP5WLC0</accession>
<feature type="compositionally biased region" description="Gly residues" evidence="1">
    <location>
        <begin position="22"/>
        <end position="34"/>
    </location>
</feature>
<reference evidence="3" key="1">
    <citation type="journal article" date="2019" name="Int. J. Syst. Evol. Microbiol.">
        <title>The Global Catalogue of Microorganisms (GCM) 10K type strain sequencing project: providing services to taxonomists for standard genome sequencing and annotation.</title>
        <authorList>
            <consortium name="The Broad Institute Genomics Platform"/>
            <consortium name="The Broad Institute Genome Sequencing Center for Infectious Disease"/>
            <person name="Wu L."/>
            <person name="Ma J."/>
        </authorList>
    </citation>
    <scope>NUCLEOTIDE SEQUENCE [LARGE SCALE GENOMIC DNA]</scope>
    <source>
        <strain evidence="3">JCM 4358</strain>
    </source>
</reference>
<evidence type="ECO:0000313" key="2">
    <source>
        <dbReference type="EMBL" id="GAA2427776.1"/>
    </source>
</evidence>
<gene>
    <name evidence="2" type="ORF">GCM10010255_83030</name>
</gene>
<proteinExistence type="predicted"/>
<comment type="caution">
    <text evidence="2">The sequence shown here is derived from an EMBL/GenBank/DDBJ whole genome shotgun (WGS) entry which is preliminary data.</text>
</comment>
<feature type="region of interest" description="Disordered" evidence="1">
    <location>
        <begin position="1"/>
        <end position="87"/>
    </location>
</feature>
<organism evidence="2 3">
    <name type="scientific">Streptomyces coeruleofuscus</name>
    <dbReference type="NCBI Taxonomy" id="66879"/>
    <lineage>
        <taxon>Bacteria</taxon>
        <taxon>Bacillati</taxon>
        <taxon>Actinomycetota</taxon>
        <taxon>Actinomycetes</taxon>
        <taxon>Kitasatosporales</taxon>
        <taxon>Streptomycetaceae</taxon>
        <taxon>Streptomyces</taxon>
    </lineage>
</organism>
<evidence type="ECO:0000313" key="3">
    <source>
        <dbReference type="Proteomes" id="UP001499986"/>
    </source>
</evidence>
<evidence type="ECO:0000256" key="1">
    <source>
        <dbReference type="SAM" id="MobiDB-lite"/>
    </source>
</evidence>